<comment type="subcellular location">
    <subcellularLocation>
        <location evidence="1">Membrane</location>
        <topology evidence="1">Multi-pass membrane protein</topology>
    </subcellularLocation>
</comment>
<evidence type="ECO:0000256" key="1">
    <source>
        <dbReference type="ARBA" id="ARBA00004141"/>
    </source>
</evidence>
<name>A0A7Y0FM99_9BACT</name>
<evidence type="ECO:0000313" key="8">
    <source>
        <dbReference type="EMBL" id="NML65204.1"/>
    </source>
</evidence>
<feature type="transmembrane region" description="Helical" evidence="6">
    <location>
        <begin position="99"/>
        <end position="121"/>
    </location>
</feature>
<accession>A0A7Y0FM99</accession>
<keyword evidence="3 6" id="KW-0812">Transmembrane</keyword>
<feature type="transmembrane region" description="Helical" evidence="6">
    <location>
        <begin position="186"/>
        <end position="205"/>
    </location>
</feature>
<dbReference type="EMBL" id="JABBGH010000001">
    <property type="protein sequence ID" value="NML65204.1"/>
    <property type="molecule type" value="Genomic_DNA"/>
</dbReference>
<dbReference type="Pfam" id="PF00892">
    <property type="entry name" value="EamA"/>
    <property type="match status" value="2"/>
</dbReference>
<keyword evidence="5 6" id="KW-0472">Membrane</keyword>
<comment type="similarity">
    <text evidence="2">Belongs to the EamA transporter family.</text>
</comment>
<sequence length="313" mass="32089">MSPKPAPPRLLLLAAFAAVYLLWGSTYLAIKYAIAGLPPLLMAGGRFVLAGGILWLVGRLSASYEAPTWQQWRTSLVVGALLLVGGNGAVVLAERTLPSGLAALLVASEPFWVVLLGWWWLGQAPPSGRVVLGLLLGFGGVWLLVGPQLQSHAGSGQLLGAGLVLAAAFSWAAGSIYGLRAPAARSPVLGAGMQMLCGGALLLALGAARGEGRGLHLAQVPASAWLGWGFLVVFGSLVAFTAYSWLLQHAPPARVATYAYVNPVVAVGLGWALRGEQLSGGLLLGAAVVVGAVVLLTTGGRPGEPEREATGEA</sequence>
<evidence type="ECO:0000256" key="6">
    <source>
        <dbReference type="SAM" id="Phobius"/>
    </source>
</evidence>
<feature type="transmembrane region" description="Helical" evidence="6">
    <location>
        <begin position="225"/>
        <end position="243"/>
    </location>
</feature>
<dbReference type="InterPro" id="IPR050638">
    <property type="entry name" value="AA-Vitamin_Transporters"/>
</dbReference>
<feature type="transmembrane region" description="Helical" evidence="6">
    <location>
        <begin position="255"/>
        <end position="273"/>
    </location>
</feature>
<comment type="caution">
    <text evidence="8">The sequence shown here is derived from an EMBL/GenBank/DDBJ whole genome shotgun (WGS) entry which is preliminary data.</text>
</comment>
<feature type="transmembrane region" description="Helical" evidence="6">
    <location>
        <begin position="279"/>
        <end position="297"/>
    </location>
</feature>
<keyword evidence="4 6" id="KW-1133">Transmembrane helix</keyword>
<dbReference type="SUPFAM" id="SSF103481">
    <property type="entry name" value="Multidrug resistance efflux transporter EmrE"/>
    <property type="match status" value="2"/>
</dbReference>
<dbReference type="GO" id="GO:0016020">
    <property type="term" value="C:membrane"/>
    <property type="evidence" value="ECO:0007669"/>
    <property type="project" value="UniProtKB-SubCell"/>
</dbReference>
<keyword evidence="9" id="KW-1185">Reference proteome</keyword>
<gene>
    <name evidence="8" type="ORF">HHL22_08315</name>
</gene>
<dbReference type="RefSeq" id="WP_169530453.1">
    <property type="nucleotide sequence ID" value="NZ_JABBGH010000001.1"/>
</dbReference>
<dbReference type="InterPro" id="IPR000620">
    <property type="entry name" value="EamA_dom"/>
</dbReference>
<evidence type="ECO:0000256" key="5">
    <source>
        <dbReference type="ARBA" id="ARBA00023136"/>
    </source>
</evidence>
<dbReference type="PANTHER" id="PTHR32322:SF2">
    <property type="entry name" value="EAMA DOMAIN-CONTAINING PROTEIN"/>
    <property type="match status" value="1"/>
</dbReference>
<evidence type="ECO:0000256" key="4">
    <source>
        <dbReference type="ARBA" id="ARBA00022989"/>
    </source>
</evidence>
<protein>
    <submittedName>
        <fullName evidence="8">EamA family transporter</fullName>
    </submittedName>
</protein>
<evidence type="ECO:0000256" key="3">
    <source>
        <dbReference type="ARBA" id="ARBA00022692"/>
    </source>
</evidence>
<dbReference type="Proteomes" id="UP000559626">
    <property type="component" value="Unassembled WGS sequence"/>
</dbReference>
<feature type="transmembrane region" description="Helical" evidence="6">
    <location>
        <begin position="40"/>
        <end position="62"/>
    </location>
</feature>
<feature type="transmembrane region" description="Helical" evidence="6">
    <location>
        <begin position="128"/>
        <end position="145"/>
    </location>
</feature>
<reference evidence="8 9" key="1">
    <citation type="submission" date="2020-04" db="EMBL/GenBank/DDBJ databases">
        <title>Hymenobacter polaris sp. nov., isolated from Arctic soil.</title>
        <authorList>
            <person name="Dahal R.H."/>
        </authorList>
    </citation>
    <scope>NUCLEOTIDE SEQUENCE [LARGE SCALE GENOMIC DNA]</scope>
    <source>
        <strain evidence="8 9">RP-2-7</strain>
    </source>
</reference>
<feature type="domain" description="EamA" evidence="7">
    <location>
        <begin position="159"/>
        <end position="297"/>
    </location>
</feature>
<organism evidence="8 9">
    <name type="scientific">Hymenobacter polaris</name>
    <dbReference type="NCBI Taxonomy" id="2682546"/>
    <lineage>
        <taxon>Bacteria</taxon>
        <taxon>Pseudomonadati</taxon>
        <taxon>Bacteroidota</taxon>
        <taxon>Cytophagia</taxon>
        <taxon>Cytophagales</taxon>
        <taxon>Hymenobacteraceae</taxon>
        <taxon>Hymenobacter</taxon>
    </lineage>
</organism>
<dbReference type="PANTHER" id="PTHR32322">
    <property type="entry name" value="INNER MEMBRANE TRANSPORTER"/>
    <property type="match status" value="1"/>
</dbReference>
<dbReference type="InterPro" id="IPR037185">
    <property type="entry name" value="EmrE-like"/>
</dbReference>
<feature type="transmembrane region" description="Helical" evidence="6">
    <location>
        <begin position="157"/>
        <end position="179"/>
    </location>
</feature>
<evidence type="ECO:0000313" key="9">
    <source>
        <dbReference type="Proteomes" id="UP000559626"/>
    </source>
</evidence>
<evidence type="ECO:0000256" key="2">
    <source>
        <dbReference type="ARBA" id="ARBA00007362"/>
    </source>
</evidence>
<evidence type="ECO:0000259" key="7">
    <source>
        <dbReference type="Pfam" id="PF00892"/>
    </source>
</evidence>
<dbReference type="AlphaFoldDB" id="A0A7Y0FM99"/>
<proteinExistence type="inferred from homology"/>
<feature type="transmembrane region" description="Helical" evidence="6">
    <location>
        <begin position="74"/>
        <end position="93"/>
    </location>
</feature>
<feature type="domain" description="EamA" evidence="7">
    <location>
        <begin position="16"/>
        <end position="145"/>
    </location>
</feature>